<keyword evidence="2" id="KW-1185">Reference proteome</keyword>
<dbReference type="Proteomes" id="UP000823674">
    <property type="component" value="Chromosome A02"/>
</dbReference>
<sequence length="136" mass="15344">MSSFNHEHVSTSTTINDRVINGCILQKKTTKEFIHLQTFQVASNSLSFTVTYQKNLEIRHGDLEGHKFKIASQQTFATTICSHAWNGDLSAVSLPKAVQATQTSTHEFAVDSLIVRHEFTKTHLWLGMSLQKLSFH</sequence>
<proteinExistence type="predicted"/>
<evidence type="ECO:0000313" key="2">
    <source>
        <dbReference type="Proteomes" id="UP000823674"/>
    </source>
</evidence>
<protein>
    <recommendedName>
        <fullName evidence="3">Late embryogenesis abundant protein LEA-2 subgroup domain-containing protein</fullName>
    </recommendedName>
</protein>
<evidence type="ECO:0008006" key="3">
    <source>
        <dbReference type="Google" id="ProtNLM"/>
    </source>
</evidence>
<evidence type="ECO:0000313" key="1">
    <source>
        <dbReference type="EMBL" id="KAG5409239.1"/>
    </source>
</evidence>
<accession>A0ABQ7NED0</accession>
<organism evidence="1 2">
    <name type="scientific">Brassica rapa subsp. trilocularis</name>
    <dbReference type="NCBI Taxonomy" id="1813537"/>
    <lineage>
        <taxon>Eukaryota</taxon>
        <taxon>Viridiplantae</taxon>
        <taxon>Streptophyta</taxon>
        <taxon>Embryophyta</taxon>
        <taxon>Tracheophyta</taxon>
        <taxon>Spermatophyta</taxon>
        <taxon>Magnoliopsida</taxon>
        <taxon>eudicotyledons</taxon>
        <taxon>Gunneridae</taxon>
        <taxon>Pentapetalae</taxon>
        <taxon>rosids</taxon>
        <taxon>malvids</taxon>
        <taxon>Brassicales</taxon>
        <taxon>Brassicaceae</taxon>
        <taxon>Brassiceae</taxon>
        <taxon>Brassica</taxon>
    </lineage>
</organism>
<gene>
    <name evidence="1" type="primary">A02p015880.1_BraROA</name>
    <name evidence="1" type="ORF">IGI04_005558</name>
</gene>
<dbReference type="EMBL" id="JADBGQ010000002">
    <property type="protein sequence ID" value="KAG5409239.1"/>
    <property type="molecule type" value="Genomic_DNA"/>
</dbReference>
<reference evidence="1 2" key="1">
    <citation type="submission" date="2021-03" db="EMBL/GenBank/DDBJ databases">
        <authorList>
            <person name="King G.J."/>
            <person name="Bancroft I."/>
            <person name="Baten A."/>
            <person name="Bloomfield J."/>
            <person name="Borpatragohain P."/>
            <person name="He Z."/>
            <person name="Irish N."/>
            <person name="Irwin J."/>
            <person name="Liu K."/>
            <person name="Mauleon R.P."/>
            <person name="Moore J."/>
            <person name="Morris R."/>
            <person name="Ostergaard L."/>
            <person name="Wang B."/>
            <person name="Wells R."/>
        </authorList>
    </citation>
    <scope>NUCLEOTIDE SEQUENCE [LARGE SCALE GENOMIC DNA]</scope>
    <source>
        <strain evidence="1">R-o-18</strain>
        <tissue evidence="1">Leaf</tissue>
    </source>
</reference>
<name>A0ABQ7NED0_BRACM</name>
<comment type="caution">
    <text evidence="1">The sequence shown here is derived from an EMBL/GenBank/DDBJ whole genome shotgun (WGS) entry which is preliminary data.</text>
</comment>